<sequence>MFKVDEYIMCARNGVCRVIDIVVPDIKRDNNSSEYYKLQPVYDNKSIVYIPVNSDKIIMRELISKEKAKDLINNINLIEDLSFADDKVREQKYKEIIHTYKCKELIKIVKTLYSKKKKSSVEKSRNTTIDNKYLKVAEDYLLGELSISLDISKEEVENYIVESMKRYA</sequence>
<dbReference type="eggNOG" id="COG1329">
    <property type="taxonomic scope" value="Bacteria"/>
</dbReference>
<dbReference type="PATRIC" id="fig|931276.5.peg.2998"/>
<accession>M1MFS1</accession>
<feature type="domain" description="CarD-like/TRCF RNAP-interacting" evidence="1">
    <location>
        <begin position="1"/>
        <end position="113"/>
    </location>
</feature>
<keyword evidence="3" id="KW-1185">Reference proteome</keyword>
<dbReference type="AlphaFoldDB" id="M1MFS1"/>
<dbReference type="InterPro" id="IPR036101">
    <property type="entry name" value="CarD-like/TRCF_RID_sf"/>
</dbReference>
<evidence type="ECO:0000259" key="1">
    <source>
        <dbReference type="SMART" id="SM01058"/>
    </source>
</evidence>
<proteinExistence type="predicted"/>
<dbReference type="InterPro" id="IPR042215">
    <property type="entry name" value="CarD-like_C"/>
</dbReference>
<dbReference type="EMBL" id="CP004121">
    <property type="protein sequence ID" value="AGF56744.1"/>
    <property type="molecule type" value="Genomic_DNA"/>
</dbReference>
<organism evidence="2 3">
    <name type="scientific">Clostridium saccharoperbutylacetonicum N1-4(HMT)</name>
    <dbReference type="NCBI Taxonomy" id="931276"/>
    <lineage>
        <taxon>Bacteria</taxon>
        <taxon>Bacillati</taxon>
        <taxon>Bacillota</taxon>
        <taxon>Clostridia</taxon>
        <taxon>Eubacteriales</taxon>
        <taxon>Clostridiaceae</taxon>
        <taxon>Clostridium</taxon>
    </lineage>
</organism>
<dbReference type="STRING" id="36745.CLSAP_27190"/>
<dbReference type="InterPro" id="IPR003711">
    <property type="entry name" value="CarD-like/TRCF_RID"/>
</dbReference>
<dbReference type="RefSeq" id="WP_015393063.1">
    <property type="nucleotide sequence ID" value="NC_020291.1"/>
</dbReference>
<evidence type="ECO:0000313" key="2">
    <source>
        <dbReference type="EMBL" id="AGF56744.1"/>
    </source>
</evidence>
<gene>
    <name evidence="2" type="ORF">Cspa_c29830</name>
</gene>
<dbReference type="SUPFAM" id="SSF141259">
    <property type="entry name" value="CarD-like"/>
    <property type="match status" value="1"/>
</dbReference>
<dbReference type="KEGG" id="csr:Cspa_c29830"/>
<protein>
    <submittedName>
        <fullName evidence="2">Transcriptional regulator, CarD family</fullName>
    </submittedName>
</protein>
<dbReference type="HOGENOM" id="CLU_048259_2_0_9"/>
<name>M1MFS1_9CLOT</name>
<dbReference type="Gene3D" id="1.20.58.1290">
    <property type="entry name" value="CarD-like, C-terminal domain"/>
    <property type="match status" value="1"/>
</dbReference>
<dbReference type="Proteomes" id="UP000011728">
    <property type="component" value="Chromosome"/>
</dbReference>
<dbReference type="Pfam" id="PF02559">
    <property type="entry name" value="CarD_TRCF_RID"/>
    <property type="match status" value="1"/>
</dbReference>
<dbReference type="Gene3D" id="2.40.10.170">
    <property type="match status" value="1"/>
</dbReference>
<evidence type="ECO:0000313" key="3">
    <source>
        <dbReference type="Proteomes" id="UP000011728"/>
    </source>
</evidence>
<reference evidence="2 3" key="1">
    <citation type="submission" date="2013-02" db="EMBL/GenBank/DDBJ databases">
        <title>Genome sequence of Clostridium saccharoperbutylacetonicum N1-4(HMT).</title>
        <authorList>
            <person name="Poehlein A."/>
            <person name="Daniel R."/>
        </authorList>
    </citation>
    <scope>NUCLEOTIDE SEQUENCE [LARGE SCALE GENOMIC DNA]</scope>
    <source>
        <strain evidence="3">N1-4(HMT)</strain>
    </source>
</reference>
<dbReference type="SMART" id="SM01058">
    <property type="entry name" value="CarD_TRCF"/>
    <property type="match status" value="1"/>
</dbReference>